<evidence type="ECO:0008006" key="3">
    <source>
        <dbReference type="Google" id="ProtNLM"/>
    </source>
</evidence>
<dbReference type="EMBL" id="CP048659">
    <property type="protein sequence ID" value="QOW47653.1"/>
    <property type="molecule type" value="Genomic_DNA"/>
</dbReference>
<name>A0A7S6VZA8_9GAMM</name>
<evidence type="ECO:0000313" key="1">
    <source>
        <dbReference type="EMBL" id="QOW47653.1"/>
    </source>
</evidence>
<keyword evidence="2" id="KW-1185">Reference proteome</keyword>
<protein>
    <recommendedName>
        <fullName evidence="3">DUF4007 family protein</fullName>
    </recommendedName>
</protein>
<gene>
    <name evidence="1" type="ORF">G0028_18210</name>
</gene>
<proteinExistence type="predicted"/>
<dbReference type="AlphaFoldDB" id="A0A7S6VZA8"/>
<dbReference type="RefSeq" id="WP_180045507.1">
    <property type="nucleotide sequence ID" value="NZ_CP048659.1"/>
</dbReference>
<sequence length="290" mass="33683">MNLTYNFPQTFKLEPLLLAKLLIKTHECHILHGTTHEISELTGIPTGASSGKVEPTIAYGFSSGLLLAAKTQGIWTLELTPLAETILQEDSMLNEDVSLFMMHLMMNRVDLQQPQEGLNAAWFDVCISSKYQISDTFNLDQLEQYVKEKRGDQKYLTKLLRLILTSYDQKNVDTPFYKIPVFQIEQTQTQLEIKRLIAPLEYKFFPAYSAFLFLEWDRLFSSQTQISFDDFLTQTRWNLLMNWSNKHFNRLLDWMAEKGFIQVDRLTGNALILKLFPTNRVVAEFFSELV</sequence>
<organism evidence="1 2">
    <name type="scientific">Acinetobacter piscicola</name>
    <dbReference type="NCBI Taxonomy" id="2006115"/>
    <lineage>
        <taxon>Bacteria</taxon>
        <taxon>Pseudomonadati</taxon>
        <taxon>Pseudomonadota</taxon>
        <taxon>Gammaproteobacteria</taxon>
        <taxon>Moraxellales</taxon>
        <taxon>Moraxellaceae</taxon>
        <taxon>Acinetobacter</taxon>
    </lineage>
</organism>
<reference evidence="1 2" key="1">
    <citation type="submission" date="2020-02" db="EMBL/GenBank/DDBJ databases">
        <title>Tigecycline-resistant Acinetobacter species from pigs and migratory birds.</title>
        <authorList>
            <person name="Chen C."/>
            <person name="Sun J."/>
            <person name="Liao X.-P."/>
            <person name="Liu Y.-H."/>
        </authorList>
    </citation>
    <scope>NUCLEOTIDE SEQUENCE [LARGE SCALE GENOMIC DNA]</scope>
    <source>
        <strain evidence="1 2">YH12207_T</strain>
    </source>
</reference>
<dbReference type="Proteomes" id="UP000593966">
    <property type="component" value="Chromosome"/>
</dbReference>
<accession>A0A7S6VZA8</accession>
<evidence type="ECO:0000313" key="2">
    <source>
        <dbReference type="Proteomes" id="UP000593966"/>
    </source>
</evidence>